<dbReference type="AlphaFoldDB" id="A0A4Z2ERE7"/>
<protein>
    <submittedName>
        <fullName evidence="1">Uncharacterized protein</fullName>
    </submittedName>
</protein>
<evidence type="ECO:0000313" key="1">
    <source>
        <dbReference type="EMBL" id="TNN31161.1"/>
    </source>
</evidence>
<proteinExistence type="predicted"/>
<dbReference type="Proteomes" id="UP000314294">
    <property type="component" value="Unassembled WGS sequence"/>
</dbReference>
<organism evidence="1 2">
    <name type="scientific">Liparis tanakae</name>
    <name type="common">Tanaka's snailfish</name>
    <dbReference type="NCBI Taxonomy" id="230148"/>
    <lineage>
        <taxon>Eukaryota</taxon>
        <taxon>Metazoa</taxon>
        <taxon>Chordata</taxon>
        <taxon>Craniata</taxon>
        <taxon>Vertebrata</taxon>
        <taxon>Euteleostomi</taxon>
        <taxon>Actinopterygii</taxon>
        <taxon>Neopterygii</taxon>
        <taxon>Teleostei</taxon>
        <taxon>Neoteleostei</taxon>
        <taxon>Acanthomorphata</taxon>
        <taxon>Eupercaria</taxon>
        <taxon>Perciformes</taxon>
        <taxon>Cottioidei</taxon>
        <taxon>Cottales</taxon>
        <taxon>Liparidae</taxon>
        <taxon>Liparis</taxon>
    </lineage>
</organism>
<dbReference type="EMBL" id="SRLO01003750">
    <property type="protein sequence ID" value="TNN31161.1"/>
    <property type="molecule type" value="Genomic_DNA"/>
</dbReference>
<gene>
    <name evidence="1" type="ORF">EYF80_058686</name>
</gene>
<comment type="caution">
    <text evidence="1">The sequence shown here is derived from an EMBL/GenBank/DDBJ whole genome shotgun (WGS) entry which is preliminary data.</text>
</comment>
<name>A0A4Z2ERE7_9TELE</name>
<sequence length="60" mass="6448">MNPSEGQRSRTTFFLSSDEDGLRSLCSEGDFGGLLPGESREEGGLVEGLGESRVTTVFLH</sequence>
<evidence type="ECO:0000313" key="2">
    <source>
        <dbReference type="Proteomes" id="UP000314294"/>
    </source>
</evidence>
<keyword evidence="2" id="KW-1185">Reference proteome</keyword>
<reference evidence="1 2" key="1">
    <citation type="submission" date="2019-03" db="EMBL/GenBank/DDBJ databases">
        <title>First draft genome of Liparis tanakae, snailfish: a comprehensive survey of snailfish specific genes.</title>
        <authorList>
            <person name="Kim W."/>
            <person name="Song I."/>
            <person name="Jeong J.-H."/>
            <person name="Kim D."/>
            <person name="Kim S."/>
            <person name="Ryu S."/>
            <person name="Song J.Y."/>
            <person name="Lee S.K."/>
        </authorList>
    </citation>
    <scope>NUCLEOTIDE SEQUENCE [LARGE SCALE GENOMIC DNA]</scope>
    <source>
        <tissue evidence="1">Muscle</tissue>
    </source>
</reference>
<accession>A0A4Z2ERE7</accession>